<dbReference type="Gene3D" id="3.40.50.720">
    <property type="entry name" value="NAD(P)-binding Rossmann-like Domain"/>
    <property type="match status" value="1"/>
</dbReference>
<dbReference type="InterPro" id="IPR001509">
    <property type="entry name" value="Epimerase_deHydtase"/>
</dbReference>
<evidence type="ECO:0000256" key="2">
    <source>
        <dbReference type="ARBA" id="ARBA00005372"/>
    </source>
</evidence>
<evidence type="ECO:0000256" key="1">
    <source>
        <dbReference type="ARBA" id="ARBA00005107"/>
    </source>
</evidence>
<dbReference type="SUPFAM" id="SSF51735">
    <property type="entry name" value="NAD(P)-binding Rossmann-fold domains"/>
    <property type="match status" value="1"/>
</dbReference>
<organism evidence="7 8">
    <name type="scientific">Apodospora peruviana</name>
    <dbReference type="NCBI Taxonomy" id="516989"/>
    <lineage>
        <taxon>Eukaryota</taxon>
        <taxon>Fungi</taxon>
        <taxon>Dikarya</taxon>
        <taxon>Ascomycota</taxon>
        <taxon>Pezizomycotina</taxon>
        <taxon>Sordariomycetes</taxon>
        <taxon>Sordariomycetidae</taxon>
        <taxon>Sordariales</taxon>
        <taxon>Lasiosphaeriaceae</taxon>
        <taxon>Apodospora</taxon>
    </lineage>
</organism>
<dbReference type="PANTHER" id="PTHR43162">
    <property type="match status" value="1"/>
</dbReference>
<keyword evidence="4" id="KW-0560">Oxidoreductase</keyword>
<dbReference type="GO" id="GO:0016491">
    <property type="term" value="F:oxidoreductase activity"/>
    <property type="evidence" value="ECO:0007669"/>
    <property type="project" value="UniProtKB-KW"/>
</dbReference>
<accession>A0AAE0IR09</accession>
<feature type="domain" description="NAD-dependent epimerase/dehydratase" evidence="5">
    <location>
        <begin position="11"/>
        <end position="126"/>
    </location>
</feature>
<reference evidence="7" key="2">
    <citation type="submission" date="2023-06" db="EMBL/GenBank/DDBJ databases">
        <authorList>
            <consortium name="Lawrence Berkeley National Laboratory"/>
            <person name="Haridas S."/>
            <person name="Hensen N."/>
            <person name="Bonometti L."/>
            <person name="Westerberg I."/>
            <person name="Brannstrom I.O."/>
            <person name="Guillou S."/>
            <person name="Cros-Aarteil S."/>
            <person name="Calhoun S."/>
            <person name="Kuo A."/>
            <person name="Mondo S."/>
            <person name="Pangilinan J."/>
            <person name="Riley R."/>
            <person name="Labutti K."/>
            <person name="Andreopoulos B."/>
            <person name="Lipzen A."/>
            <person name="Chen C."/>
            <person name="Yanf M."/>
            <person name="Daum C."/>
            <person name="Ng V."/>
            <person name="Clum A."/>
            <person name="Steindorff A."/>
            <person name="Ohm R."/>
            <person name="Martin F."/>
            <person name="Silar P."/>
            <person name="Natvig D."/>
            <person name="Lalanne C."/>
            <person name="Gautier V."/>
            <person name="Ament-Velasquez S.L."/>
            <person name="Kruys A."/>
            <person name="Hutchinson M.I."/>
            <person name="Powell A.J."/>
            <person name="Barry K."/>
            <person name="Miller A.N."/>
            <person name="Grigoriev I.V."/>
            <person name="Debuchy R."/>
            <person name="Gladieux P."/>
            <person name="Thoren M.H."/>
            <person name="Johannesson H."/>
        </authorList>
    </citation>
    <scope>NUCLEOTIDE SEQUENCE</scope>
    <source>
        <strain evidence="7">CBS 118394</strain>
    </source>
</reference>
<evidence type="ECO:0000256" key="3">
    <source>
        <dbReference type="ARBA" id="ARBA00022589"/>
    </source>
</evidence>
<dbReference type="Pfam" id="PF01370">
    <property type="entry name" value="Epimerase"/>
    <property type="match status" value="1"/>
</dbReference>
<dbReference type="InterPro" id="IPR008030">
    <property type="entry name" value="NmrA-like"/>
</dbReference>
<dbReference type="GO" id="GO:0009820">
    <property type="term" value="P:alkaloid metabolic process"/>
    <property type="evidence" value="ECO:0007669"/>
    <property type="project" value="UniProtKB-KW"/>
</dbReference>
<sequence>MSSETEKLSAVLVLGGTGTVGSRVAQQLLAQDKPVYVASRKGISSSGSSEGHEVVFNWQDRATWSKPFEIAAKKPDAGGGNKAAPIRSVYLIAPPVLDSASIMMEFVDFARDRGVRRVVLQSASSIEPGGPAMGKVHAYLRELGQRGEVEWAVIRPSWFQQNFARQANHVKSIKEEGKVYSATGDGKIPWVSADDIAAVAVRALTMPDPVNTEYMVLGPELLSYDDIAHTLSEVLGKKIVHVDLSSADLEKRHQSFGMPADYASMMSALDTGIKYGMENRTNDVVLSVTGVPPKRFREFAESNKEVWVSA</sequence>
<evidence type="ECO:0000259" key="6">
    <source>
        <dbReference type="Pfam" id="PF05368"/>
    </source>
</evidence>
<dbReference type="Pfam" id="PF05368">
    <property type="entry name" value="NmrA"/>
    <property type="match status" value="1"/>
</dbReference>
<proteinExistence type="inferred from homology"/>
<keyword evidence="3" id="KW-0017">Alkaloid metabolism</keyword>
<gene>
    <name evidence="7" type="ORF">B0H66DRAFT_634881</name>
</gene>
<evidence type="ECO:0000259" key="5">
    <source>
        <dbReference type="Pfam" id="PF01370"/>
    </source>
</evidence>
<comment type="similarity">
    <text evidence="2">Belongs to the fgaFS/easG family.</text>
</comment>
<protein>
    <recommendedName>
        <fullName evidence="9">NAD(P)-binding domain-containing protein</fullName>
    </recommendedName>
</protein>
<dbReference type="NCBIfam" id="TIGR03649">
    <property type="entry name" value="ergot_EASG"/>
    <property type="match status" value="1"/>
</dbReference>
<dbReference type="InterPro" id="IPR051604">
    <property type="entry name" value="Ergot_Alk_Oxidoreductase"/>
</dbReference>
<comment type="pathway">
    <text evidence="1">Alkaloid biosynthesis; ergot alkaloid biosynthesis.</text>
</comment>
<dbReference type="InterPro" id="IPR036291">
    <property type="entry name" value="NAD(P)-bd_dom_sf"/>
</dbReference>
<evidence type="ECO:0000256" key="4">
    <source>
        <dbReference type="ARBA" id="ARBA00023002"/>
    </source>
</evidence>
<comment type="caution">
    <text evidence="7">The sequence shown here is derived from an EMBL/GenBank/DDBJ whole genome shotgun (WGS) entry which is preliminary data.</text>
</comment>
<name>A0AAE0IR09_9PEZI</name>
<evidence type="ECO:0008006" key="9">
    <source>
        <dbReference type="Google" id="ProtNLM"/>
    </source>
</evidence>
<evidence type="ECO:0000313" key="8">
    <source>
        <dbReference type="Proteomes" id="UP001283341"/>
    </source>
</evidence>
<reference evidence="7" key="1">
    <citation type="journal article" date="2023" name="Mol. Phylogenet. Evol.">
        <title>Genome-scale phylogeny and comparative genomics of the fungal order Sordariales.</title>
        <authorList>
            <person name="Hensen N."/>
            <person name="Bonometti L."/>
            <person name="Westerberg I."/>
            <person name="Brannstrom I.O."/>
            <person name="Guillou S."/>
            <person name="Cros-Aarteil S."/>
            <person name="Calhoun S."/>
            <person name="Haridas S."/>
            <person name="Kuo A."/>
            <person name="Mondo S."/>
            <person name="Pangilinan J."/>
            <person name="Riley R."/>
            <person name="LaButti K."/>
            <person name="Andreopoulos B."/>
            <person name="Lipzen A."/>
            <person name="Chen C."/>
            <person name="Yan M."/>
            <person name="Daum C."/>
            <person name="Ng V."/>
            <person name="Clum A."/>
            <person name="Steindorff A."/>
            <person name="Ohm R.A."/>
            <person name="Martin F."/>
            <person name="Silar P."/>
            <person name="Natvig D.O."/>
            <person name="Lalanne C."/>
            <person name="Gautier V."/>
            <person name="Ament-Velasquez S.L."/>
            <person name="Kruys A."/>
            <person name="Hutchinson M.I."/>
            <person name="Powell A.J."/>
            <person name="Barry K."/>
            <person name="Miller A.N."/>
            <person name="Grigoriev I.V."/>
            <person name="Debuchy R."/>
            <person name="Gladieux P."/>
            <person name="Hiltunen Thoren M."/>
            <person name="Johannesson H."/>
        </authorList>
    </citation>
    <scope>NUCLEOTIDE SEQUENCE</scope>
    <source>
        <strain evidence="7">CBS 118394</strain>
    </source>
</reference>
<keyword evidence="8" id="KW-1185">Reference proteome</keyword>
<feature type="domain" description="NmrA-like" evidence="6">
    <location>
        <begin position="135"/>
        <end position="265"/>
    </location>
</feature>
<dbReference type="InterPro" id="IPR019901">
    <property type="entry name" value="Ergot_alkaloid_biosynthesis"/>
</dbReference>
<dbReference type="AlphaFoldDB" id="A0AAE0IR09"/>
<dbReference type="Proteomes" id="UP001283341">
    <property type="component" value="Unassembled WGS sequence"/>
</dbReference>
<dbReference type="EMBL" id="JAUEDM010000001">
    <property type="protein sequence ID" value="KAK3329743.1"/>
    <property type="molecule type" value="Genomic_DNA"/>
</dbReference>
<evidence type="ECO:0000313" key="7">
    <source>
        <dbReference type="EMBL" id="KAK3329743.1"/>
    </source>
</evidence>
<dbReference type="PANTHER" id="PTHR43162:SF1">
    <property type="entry name" value="PRESTALK A DIFFERENTIATION PROTEIN A"/>
    <property type="match status" value="1"/>
</dbReference>